<proteinExistence type="predicted"/>
<comment type="caution">
    <text evidence="2">The sequence shown here is derived from an EMBL/GenBank/DDBJ whole genome shotgun (WGS) entry which is preliminary data.</text>
</comment>
<dbReference type="AlphaFoldDB" id="A0A812SYV7"/>
<keyword evidence="3" id="KW-1185">Reference proteome</keyword>
<feature type="non-terminal residue" evidence="2">
    <location>
        <position position="1"/>
    </location>
</feature>
<dbReference type="EMBL" id="CAJNJA010022955">
    <property type="protein sequence ID" value="CAE7502989.1"/>
    <property type="molecule type" value="Genomic_DNA"/>
</dbReference>
<gene>
    <name evidence="2" type="ORF">SNEC2469_LOCUS14329</name>
</gene>
<feature type="region of interest" description="Disordered" evidence="1">
    <location>
        <begin position="235"/>
        <end position="265"/>
    </location>
</feature>
<protein>
    <recommendedName>
        <fullName evidence="4">C3H1-type domain-containing protein</fullName>
    </recommendedName>
</protein>
<dbReference type="Proteomes" id="UP000601435">
    <property type="component" value="Unassembled WGS sequence"/>
</dbReference>
<organism evidence="2 3">
    <name type="scientific">Symbiodinium necroappetens</name>
    <dbReference type="NCBI Taxonomy" id="1628268"/>
    <lineage>
        <taxon>Eukaryota</taxon>
        <taxon>Sar</taxon>
        <taxon>Alveolata</taxon>
        <taxon>Dinophyceae</taxon>
        <taxon>Suessiales</taxon>
        <taxon>Symbiodiniaceae</taxon>
        <taxon>Symbiodinium</taxon>
    </lineage>
</organism>
<dbReference type="OrthoDB" id="444749at2759"/>
<evidence type="ECO:0000313" key="2">
    <source>
        <dbReference type="EMBL" id="CAE7502989.1"/>
    </source>
</evidence>
<accession>A0A812SYV7</accession>
<sequence length="265" mass="28280">DTVLPEDQDDQGVLPFETIDSDSDSDTLVLLGWASPMSSTDESPVFSDATVDMAWPSAGSQFHGQGLCKPCAWLWKPQGCLNGTACLHCHLCPKSEVKSRKKLRAKARKARPVPSAEDGSISAPLSVLPLSIPPPPGLPPPGLSLPIQLNPDSDPLEELESLEAPTVPAPPTPFQAEQEAQDSLNSLSSLGSLLHASGRCKPCGWFWKPKGCANGADCLHCHLCTASEARRKKRIASKMRGHGSESRVPDQDQQLQLLTEALGGP</sequence>
<name>A0A812SYV7_9DINO</name>
<evidence type="ECO:0000313" key="3">
    <source>
        <dbReference type="Proteomes" id="UP000601435"/>
    </source>
</evidence>
<evidence type="ECO:0008006" key="4">
    <source>
        <dbReference type="Google" id="ProtNLM"/>
    </source>
</evidence>
<reference evidence="2" key="1">
    <citation type="submission" date="2021-02" db="EMBL/GenBank/DDBJ databases">
        <authorList>
            <person name="Dougan E. K."/>
            <person name="Rhodes N."/>
            <person name="Thang M."/>
            <person name="Chan C."/>
        </authorList>
    </citation>
    <scope>NUCLEOTIDE SEQUENCE</scope>
</reference>
<evidence type="ECO:0000256" key="1">
    <source>
        <dbReference type="SAM" id="MobiDB-lite"/>
    </source>
</evidence>